<proteinExistence type="predicted"/>
<keyword evidence="1" id="KW-0472">Membrane</keyword>
<sequence>MPISWGRLSAEAGPDCVRVHYDITFLEVVVFATFGAGFLAVMLCLPASDLGAMRYVFPIVAWAWLVGGNIALALGRFPAFIRKQGRGRHTRSVT</sequence>
<organism evidence="2 3">
    <name type="scientific">Gemmata obscuriglobus</name>
    <dbReference type="NCBI Taxonomy" id="114"/>
    <lineage>
        <taxon>Bacteria</taxon>
        <taxon>Pseudomonadati</taxon>
        <taxon>Planctomycetota</taxon>
        <taxon>Planctomycetia</taxon>
        <taxon>Gemmatales</taxon>
        <taxon>Gemmataceae</taxon>
        <taxon>Gemmata</taxon>
    </lineage>
</organism>
<evidence type="ECO:0000313" key="2">
    <source>
        <dbReference type="EMBL" id="AWM38418.1"/>
    </source>
</evidence>
<evidence type="ECO:0000256" key="1">
    <source>
        <dbReference type="SAM" id="Phobius"/>
    </source>
</evidence>
<feature type="transmembrane region" description="Helical" evidence="1">
    <location>
        <begin position="21"/>
        <end position="43"/>
    </location>
</feature>
<gene>
    <name evidence="2" type="ORF">C1280_16420</name>
</gene>
<dbReference type="EMBL" id="CP025958">
    <property type="protein sequence ID" value="AWM38418.1"/>
    <property type="molecule type" value="Genomic_DNA"/>
</dbReference>
<feature type="transmembrane region" description="Helical" evidence="1">
    <location>
        <begin position="55"/>
        <end position="81"/>
    </location>
</feature>
<protein>
    <submittedName>
        <fullName evidence="2">Uncharacterized protein</fullName>
    </submittedName>
</protein>
<reference evidence="2 3" key="1">
    <citation type="submission" date="2018-01" db="EMBL/GenBank/DDBJ databases">
        <title>G. obscuriglobus.</title>
        <authorList>
            <person name="Franke J."/>
            <person name="Blomberg W."/>
            <person name="Selmecki A."/>
        </authorList>
    </citation>
    <scope>NUCLEOTIDE SEQUENCE [LARGE SCALE GENOMIC DNA]</scope>
    <source>
        <strain evidence="2 3">DSM 5831</strain>
    </source>
</reference>
<evidence type="ECO:0000313" key="3">
    <source>
        <dbReference type="Proteomes" id="UP000245802"/>
    </source>
</evidence>
<dbReference type="KEGG" id="gog:C1280_16420"/>
<keyword evidence="1" id="KW-1133">Transmembrane helix</keyword>
<name>A0A2Z3GYB0_9BACT</name>
<keyword evidence="3" id="KW-1185">Reference proteome</keyword>
<keyword evidence="1" id="KW-0812">Transmembrane</keyword>
<accession>A0A2Z3GYB0</accession>
<dbReference type="Proteomes" id="UP000245802">
    <property type="component" value="Chromosome"/>
</dbReference>
<dbReference type="AlphaFoldDB" id="A0A2Z3GYB0"/>